<keyword evidence="2" id="KW-1185">Reference proteome</keyword>
<dbReference type="AlphaFoldDB" id="A0A8X6HY20"/>
<dbReference type="EMBL" id="BMAO01039328">
    <property type="protein sequence ID" value="GFR30665.1"/>
    <property type="molecule type" value="Genomic_DNA"/>
</dbReference>
<reference evidence="1" key="1">
    <citation type="submission" date="2020-07" db="EMBL/GenBank/DDBJ databases">
        <title>Multicomponent nature underlies the extraordinary mechanical properties of spider dragline silk.</title>
        <authorList>
            <person name="Kono N."/>
            <person name="Nakamura H."/>
            <person name="Mori M."/>
            <person name="Yoshida Y."/>
            <person name="Ohtoshi R."/>
            <person name="Malay A.D."/>
            <person name="Moran D.A.P."/>
            <person name="Tomita M."/>
            <person name="Numata K."/>
            <person name="Arakawa K."/>
        </authorList>
    </citation>
    <scope>NUCLEOTIDE SEQUENCE</scope>
</reference>
<gene>
    <name evidence="1" type="ORF">TNCT_173731</name>
</gene>
<dbReference type="Proteomes" id="UP000887116">
    <property type="component" value="Unassembled WGS sequence"/>
</dbReference>
<proteinExistence type="predicted"/>
<protein>
    <submittedName>
        <fullName evidence="1">Uncharacterized protein</fullName>
    </submittedName>
</protein>
<evidence type="ECO:0000313" key="1">
    <source>
        <dbReference type="EMBL" id="GFR30665.1"/>
    </source>
</evidence>
<organism evidence="1 2">
    <name type="scientific">Trichonephila clavata</name>
    <name type="common">Joro spider</name>
    <name type="synonym">Nephila clavata</name>
    <dbReference type="NCBI Taxonomy" id="2740835"/>
    <lineage>
        <taxon>Eukaryota</taxon>
        <taxon>Metazoa</taxon>
        <taxon>Ecdysozoa</taxon>
        <taxon>Arthropoda</taxon>
        <taxon>Chelicerata</taxon>
        <taxon>Arachnida</taxon>
        <taxon>Araneae</taxon>
        <taxon>Araneomorphae</taxon>
        <taxon>Entelegynae</taxon>
        <taxon>Araneoidea</taxon>
        <taxon>Nephilidae</taxon>
        <taxon>Trichonephila</taxon>
    </lineage>
</organism>
<accession>A0A8X6HY20</accession>
<evidence type="ECO:0000313" key="2">
    <source>
        <dbReference type="Proteomes" id="UP000887116"/>
    </source>
</evidence>
<name>A0A8X6HY20_TRICU</name>
<sequence length="92" mass="10017">MLVRSRTFYSTSREEKYPVARTAERHLLGPGGSCAKGVAGLWSPPKKWRESSRGGVSGRREKVAGCRPGIKAERMGSQAKLCRTLLGVKVVS</sequence>
<comment type="caution">
    <text evidence="1">The sequence shown here is derived from an EMBL/GenBank/DDBJ whole genome shotgun (WGS) entry which is preliminary data.</text>
</comment>